<keyword evidence="2" id="KW-1185">Reference proteome</keyword>
<gene>
    <name evidence="1" type="ORF">CSOJ01_11356</name>
</gene>
<sequence length="186" mass="21441">MENDCFDEVGRMIQIQTGRAFFQGSFRNLIVGYRRQPNERNTYYREILEPGQLAGSSRLEPHYRPPKTKVELNFGLKEEHIVLHAWLKYGASQDHAVRIDIAECIDIFRTQWMVPCCQHDVGSPYKVKNARELAVEGFHPARLVAKAVDYHALVFALKGNKLEQMLACGLMKIENAIGKTDHERQR</sequence>
<organism evidence="1 2">
    <name type="scientific">Colletotrichum sojae</name>
    <dbReference type="NCBI Taxonomy" id="2175907"/>
    <lineage>
        <taxon>Eukaryota</taxon>
        <taxon>Fungi</taxon>
        <taxon>Dikarya</taxon>
        <taxon>Ascomycota</taxon>
        <taxon>Pezizomycotina</taxon>
        <taxon>Sordariomycetes</taxon>
        <taxon>Hypocreomycetidae</taxon>
        <taxon>Glomerellales</taxon>
        <taxon>Glomerellaceae</taxon>
        <taxon>Colletotrichum</taxon>
        <taxon>Colletotrichum orchidearum species complex</taxon>
    </lineage>
</organism>
<comment type="caution">
    <text evidence="1">The sequence shown here is derived from an EMBL/GenBank/DDBJ whole genome shotgun (WGS) entry which is preliminary data.</text>
</comment>
<protein>
    <submittedName>
        <fullName evidence="1">Uncharacterized protein</fullName>
    </submittedName>
</protein>
<proteinExistence type="predicted"/>
<dbReference type="EMBL" id="WIGN01000259">
    <property type="protein sequence ID" value="KAF6802786.1"/>
    <property type="molecule type" value="Genomic_DNA"/>
</dbReference>
<evidence type="ECO:0000313" key="1">
    <source>
        <dbReference type="EMBL" id="KAF6802786.1"/>
    </source>
</evidence>
<name>A0A8H6MNY5_9PEZI</name>
<evidence type="ECO:0000313" key="2">
    <source>
        <dbReference type="Proteomes" id="UP000652219"/>
    </source>
</evidence>
<accession>A0A8H6MNY5</accession>
<dbReference type="Proteomes" id="UP000652219">
    <property type="component" value="Unassembled WGS sequence"/>
</dbReference>
<dbReference type="AlphaFoldDB" id="A0A8H6MNY5"/>
<reference evidence="1 2" key="1">
    <citation type="journal article" date="2020" name="Phytopathology">
        <title>Genome Sequence Resources of Colletotrichum truncatum, C. plurivorum, C. musicola, and C. sojae: Four Species Pathogenic to Soybean (Glycine max).</title>
        <authorList>
            <person name="Rogerio F."/>
            <person name="Boufleur T.R."/>
            <person name="Ciampi-Guillardi M."/>
            <person name="Sukno S.A."/>
            <person name="Thon M.R."/>
            <person name="Massola Junior N.S."/>
            <person name="Baroncelli R."/>
        </authorList>
    </citation>
    <scope>NUCLEOTIDE SEQUENCE [LARGE SCALE GENOMIC DNA]</scope>
    <source>
        <strain evidence="1 2">LFN0009</strain>
    </source>
</reference>